<name>A0A9D4BL30_DREPO</name>
<sequence>MMDMLLHRLLSLVIATIIDKSSSQLIETNHVFQLLSVHGDPYALTSNPYAPALV</sequence>
<accession>A0A9D4BL30</accession>
<keyword evidence="3" id="KW-1185">Reference proteome</keyword>
<protein>
    <submittedName>
        <fullName evidence="2">Uncharacterized protein</fullName>
    </submittedName>
</protein>
<dbReference type="Proteomes" id="UP000828390">
    <property type="component" value="Unassembled WGS sequence"/>
</dbReference>
<evidence type="ECO:0000256" key="1">
    <source>
        <dbReference type="SAM" id="SignalP"/>
    </source>
</evidence>
<gene>
    <name evidence="2" type="ORF">DPMN_073904</name>
</gene>
<keyword evidence="1" id="KW-0732">Signal</keyword>
<evidence type="ECO:0000313" key="3">
    <source>
        <dbReference type="Proteomes" id="UP000828390"/>
    </source>
</evidence>
<feature type="chain" id="PRO_5039435340" evidence="1">
    <location>
        <begin position="24"/>
        <end position="54"/>
    </location>
</feature>
<comment type="caution">
    <text evidence="2">The sequence shown here is derived from an EMBL/GenBank/DDBJ whole genome shotgun (WGS) entry which is preliminary data.</text>
</comment>
<dbReference type="EMBL" id="JAIWYP010000015">
    <property type="protein sequence ID" value="KAH3698958.1"/>
    <property type="molecule type" value="Genomic_DNA"/>
</dbReference>
<proteinExistence type="predicted"/>
<evidence type="ECO:0000313" key="2">
    <source>
        <dbReference type="EMBL" id="KAH3698958.1"/>
    </source>
</evidence>
<dbReference type="AlphaFoldDB" id="A0A9D4BL30"/>
<reference evidence="2" key="1">
    <citation type="journal article" date="2019" name="bioRxiv">
        <title>The Genome of the Zebra Mussel, Dreissena polymorpha: A Resource for Invasive Species Research.</title>
        <authorList>
            <person name="McCartney M.A."/>
            <person name="Auch B."/>
            <person name="Kono T."/>
            <person name="Mallez S."/>
            <person name="Zhang Y."/>
            <person name="Obille A."/>
            <person name="Becker A."/>
            <person name="Abrahante J.E."/>
            <person name="Garbe J."/>
            <person name="Badalamenti J.P."/>
            <person name="Herman A."/>
            <person name="Mangelson H."/>
            <person name="Liachko I."/>
            <person name="Sullivan S."/>
            <person name="Sone E.D."/>
            <person name="Koren S."/>
            <person name="Silverstein K.A.T."/>
            <person name="Beckman K.B."/>
            <person name="Gohl D.M."/>
        </authorList>
    </citation>
    <scope>NUCLEOTIDE SEQUENCE</scope>
    <source>
        <strain evidence="2">Duluth1</strain>
        <tissue evidence="2">Whole animal</tissue>
    </source>
</reference>
<organism evidence="2 3">
    <name type="scientific">Dreissena polymorpha</name>
    <name type="common">Zebra mussel</name>
    <name type="synonym">Mytilus polymorpha</name>
    <dbReference type="NCBI Taxonomy" id="45954"/>
    <lineage>
        <taxon>Eukaryota</taxon>
        <taxon>Metazoa</taxon>
        <taxon>Spiralia</taxon>
        <taxon>Lophotrochozoa</taxon>
        <taxon>Mollusca</taxon>
        <taxon>Bivalvia</taxon>
        <taxon>Autobranchia</taxon>
        <taxon>Heteroconchia</taxon>
        <taxon>Euheterodonta</taxon>
        <taxon>Imparidentia</taxon>
        <taxon>Neoheterodontei</taxon>
        <taxon>Myida</taxon>
        <taxon>Dreissenoidea</taxon>
        <taxon>Dreissenidae</taxon>
        <taxon>Dreissena</taxon>
    </lineage>
</organism>
<reference evidence="2" key="2">
    <citation type="submission" date="2020-11" db="EMBL/GenBank/DDBJ databases">
        <authorList>
            <person name="McCartney M.A."/>
            <person name="Auch B."/>
            <person name="Kono T."/>
            <person name="Mallez S."/>
            <person name="Becker A."/>
            <person name="Gohl D.M."/>
            <person name="Silverstein K.A.T."/>
            <person name="Koren S."/>
            <person name="Bechman K.B."/>
            <person name="Herman A."/>
            <person name="Abrahante J.E."/>
            <person name="Garbe J."/>
        </authorList>
    </citation>
    <scope>NUCLEOTIDE SEQUENCE</scope>
    <source>
        <strain evidence="2">Duluth1</strain>
        <tissue evidence="2">Whole animal</tissue>
    </source>
</reference>
<feature type="signal peptide" evidence="1">
    <location>
        <begin position="1"/>
        <end position="23"/>
    </location>
</feature>